<name>A0A943EFJ2_9FIRM</name>
<gene>
    <name evidence="2" type="ORF">KHX13_02705</name>
</gene>
<reference evidence="2" key="1">
    <citation type="submission" date="2021-02" db="EMBL/GenBank/DDBJ databases">
        <title>Infant gut strain persistence is associated with maternal origin, phylogeny, and functional potential including surface adhesion and iron acquisition.</title>
        <authorList>
            <person name="Lou Y.C."/>
        </authorList>
    </citation>
    <scope>NUCLEOTIDE SEQUENCE</scope>
    <source>
        <strain evidence="2">L3_106_000M1_dasL3_106_000M1_concoct_15</strain>
    </source>
</reference>
<feature type="transmembrane region" description="Helical" evidence="1">
    <location>
        <begin position="53"/>
        <end position="71"/>
    </location>
</feature>
<keyword evidence="1" id="KW-0812">Transmembrane</keyword>
<feature type="transmembrane region" description="Helical" evidence="1">
    <location>
        <begin position="20"/>
        <end position="41"/>
    </location>
</feature>
<organism evidence="2 3">
    <name type="scientific">Acidaminococcus intestini</name>
    <dbReference type="NCBI Taxonomy" id="187327"/>
    <lineage>
        <taxon>Bacteria</taxon>
        <taxon>Bacillati</taxon>
        <taxon>Bacillota</taxon>
        <taxon>Negativicutes</taxon>
        <taxon>Acidaminococcales</taxon>
        <taxon>Acidaminococcaceae</taxon>
        <taxon>Acidaminococcus</taxon>
    </lineage>
</organism>
<dbReference type="AlphaFoldDB" id="A0A943EFJ2"/>
<evidence type="ECO:0000313" key="3">
    <source>
        <dbReference type="Proteomes" id="UP000754226"/>
    </source>
</evidence>
<evidence type="ECO:0000313" key="2">
    <source>
        <dbReference type="EMBL" id="MBS5519234.1"/>
    </source>
</evidence>
<feature type="transmembrane region" description="Helical" evidence="1">
    <location>
        <begin position="91"/>
        <end position="116"/>
    </location>
</feature>
<dbReference type="EMBL" id="JAGZCZ010000003">
    <property type="protein sequence ID" value="MBS5519234.1"/>
    <property type="molecule type" value="Genomic_DNA"/>
</dbReference>
<evidence type="ECO:0000256" key="1">
    <source>
        <dbReference type="SAM" id="Phobius"/>
    </source>
</evidence>
<sequence length="120" mass="13559">MNDFWESFRLANSYSNTYAMGAIFAMALATFLPRFFPMALLKNRTLPRWFTQWLHFVPPAIFGALVFPDLLLKDGTLCLSLDNIPLLTTLLIAPIVIRTKSLGAAIICGGTVFYILQEWL</sequence>
<dbReference type="InterPro" id="IPR008407">
    <property type="entry name" value="Brnchd-chn_aa_trnsp_AzlD"/>
</dbReference>
<accession>A0A943EFJ2</accession>
<keyword evidence="1" id="KW-0472">Membrane</keyword>
<proteinExistence type="predicted"/>
<keyword evidence="1" id="KW-1133">Transmembrane helix</keyword>
<dbReference type="Pfam" id="PF05437">
    <property type="entry name" value="AzlD"/>
    <property type="match status" value="1"/>
</dbReference>
<protein>
    <submittedName>
        <fullName evidence="2">AzlD domain-containing protein</fullName>
    </submittedName>
</protein>
<comment type="caution">
    <text evidence="2">The sequence shown here is derived from an EMBL/GenBank/DDBJ whole genome shotgun (WGS) entry which is preliminary data.</text>
</comment>
<dbReference type="Proteomes" id="UP000754226">
    <property type="component" value="Unassembled WGS sequence"/>
</dbReference>